<proteinExistence type="predicted"/>
<organism evidence="2 3">
    <name type="scientific">Lasiosphaeria ovina</name>
    <dbReference type="NCBI Taxonomy" id="92902"/>
    <lineage>
        <taxon>Eukaryota</taxon>
        <taxon>Fungi</taxon>
        <taxon>Dikarya</taxon>
        <taxon>Ascomycota</taxon>
        <taxon>Pezizomycotina</taxon>
        <taxon>Sordariomycetes</taxon>
        <taxon>Sordariomycetidae</taxon>
        <taxon>Sordariales</taxon>
        <taxon>Lasiosphaeriaceae</taxon>
        <taxon>Lasiosphaeria</taxon>
    </lineage>
</organism>
<feature type="region of interest" description="Disordered" evidence="1">
    <location>
        <begin position="46"/>
        <end position="75"/>
    </location>
</feature>
<name>A0AAE0NLP7_9PEZI</name>
<evidence type="ECO:0000313" key="3">
    <source>
        <dbReference type="Proteomes" id="UP001287356"/>
    </source>
</evidence>
<dbReference type="AlphaFoldDB" id="A0AAE0NLP7"/>
<reference evidence="2" key="2">
    <citation type="submission" date="2023-06" db="EMBL/GenBank/DDBJ databases">
        <authorList>
            <consortium name="Lawrence Berkeley National Laboratory"/>
            <person name="Haridas S."/>
            <person name="Hensen N."/>
            <person name="Bonometti L."/>
            <person name="Westerberg I."/>
            <person name="Brannstrom I.O."/>
            <person name="Guillou S."/>
            <person name="Cros-Aarteil S."/>
            <person name="Calhoun S."/>
            <person name="Kuo A."/>
            <person name="Mondo S."/>
            <person name="Pangilinan J."/>
            <person name="Riley R."/>
            <person name="Labutti K."/>
            <person name="Andreopoulos B."/>
            <person name="Lipzen A."/>
            <person name="Chen C."/>
            <person name="Yanf M."/>
            <person name="Daum C."/>
            <person name="Ng V."/>
            <person name="Clum A."/>
            <person name="Steindorff A."/>
            <person name="Ohm R."/>
            <person name="Martin F."/>
            <person name="Silar P."/>
            <person name="Natvig D."/>
            <person name="Lalanne C."/>
            <person name="Gautier V."/>
            <person name="Ament-Velasquez S.L."/>
            <person name="Kruys A."/>
            <person name="Hutchinson M.I."/>
            <person name="Powell A.J."/>
            <person name="Barry K."/>
            <person name="Miller A.N."/>
            <person name="Grigoriev I.V."/>
            <person name="Debuchy R."/>
            <person name="Gladieux P."/>
            <person name="Thoren M.H."/>
            <person name="Johannesson H."/>
        </authorList>
    </citation>
    <scope>NUCLEOTIDE SEQUENCE</scope>
    <source>
        <strain evidence="2">CBS 958.72</strain>
    </source>
</reference>
<gene>
    <name evidence="2" type="ORF">B0T24DRAFT_61272</name>
</gene>
<dbReference type="Proteomes" id="UP001287356">
    <property type="component" value="Unassembled WGS sequence"/>
</dbReference>
<accession>A0AAE0NLP7</accession>
<comment type="caution">
    <text evidence="2">The sequence shown here is derived from an EMBL/GenBank/DDBJ whole genome shotgun (WGS) entry which is preliminary data.</text>
</comment>
<dbReference type="EMBL" id="JAULSN010000001">
    <property type="protein sequence ID" value="KAK3383750.1"/>
    <property type="molecule type" value="Genomic_DNA"/>
</dbReference>
<evidence type="ECO:0000313" key="2">
    <source>
        <dbReference type="EMBL" id="KAK3383750.1"/>
    </source>
</evidence>
<sequence length="238" mass="25955">MPPSSTLTPPARVAHVPDWLVDRAPLTHASPGTAPHLVIIIHRQTREQRGEGSHVEQAKEQENKRPDPGDAEHARKLPFQLRFSGSSRPGLDFARRFVELLLWTRPRAWALLRLEHDMVSAFPPGVRLVAVPLHVGGRYRLRWGRVLFAVGCDVFAVCLGRGAKDVAVGSYRGRRGVRDGRRPCDSGAAAVAAGPAVPSRAGSHGDRLEFLEVGAGRLCAVGRHVGGGRCLGRRVPRR</sequence>
<reference evidence="2" key="1">
    <citation type="journal article" date="2023" name="Mol. Phylogenet. Evol.">
        <title>Genome-scale phylogeny and comparative genomics of the fungal order Sordariales.</title>
        <authorList>
            <person name="Hensen N."/>
            <person name="Bonometti L."/>
            <person name="Westerberg I."/>
            <person name="Brannstrom I.O."/>
            <person name="Guillou S."/>
            <person name="Cros-Aarteil S."/>
            <person name="Calhoun S."/>
            <person name="Haridas S."/>
            <person name="Kuo A."/>
            <person name="Mondo S."/>
            <person name="Pangilinan J."/>
            <person name="Riley R."/>
            <person name="LaButti K."/>
            <person name="Andreopoulos B."/>
            <person name="Lipzen A."/>
            <person name="Chen C."/>
            <person name="Yan M."/>
            <person name="Daum C."/>
            <person name="Ng V."/>
            <person name="Clum A."/>
            <person name="Steindorff A."/>
            <person name="Ohm R.A."/>
            <person name="Martin F."/>
            <person name="Silar P."/>
            <person name="Natvig D.O."/>
            <person name="Lalanne C."/>
            <person name="Gautier V."/>
            <person name="Ament-Velasquez S.L."/>
            <person name="Kruys A."/>
            <person name="Hutchinson M.I."/>
            <person name="Powell A.J."/>
            <person name="Barry K."/>
            <person name="Miller A.N."/>
            <person name="Grigoriev I.V."/>
            <person name="Debuchy R."/>
            <person name="Gladieux P."/>
            <person name="Hiltunen Thoren M."/>
            <person name="Johannesson H."/>
        </authorList>
    </citation>
    <scope>NUCLEOTIDE SEQUENCE</scope>
    <source>
        <strain evidence="2">CBS 958.72</strain>
    </source>
</reference>
<evidence type="ECO:0000256" key="1">
    <source>
        <dbReference type="SAM" id="MobiDB-lite"/>
    </source>
</evidence>
<keyword evidence="3" id="KW-1185">Reference proteome</keyword>
<protein>
    <submittedName>
        <fullName evidence="2">Uncharacterized protein</fullName>
    </submittedName>
</protein>